<accession>A0A3Q1FIR3</accession>
<keyword evidence="2" id="KW-1185">Reference proteome</keyword>
<dbReference type="Ensembl" id="ENSAPOT00000033377.1">
    <property type="protein sequence ID" value="ENSAPOP00000015762.1"/>
    <property type="gene ID" value="ENSAPOG00000018817.1"/>
</dbReference>
<reference evidence="1" key="1">
    <citation type="submission" date="2025-08" db="UniProtKB">
        <authorList>
            <consortium name="Ensembl"/>
        </authorList>
    </citation>
    <scope>IDENTIFICATION</scope>
</reference>
<reference evidence="1" key="2">
    <citation type="submission" date="2025-09" db="UniProtKB">
        <authorList>
            <consortium name="Ensembl"/>
        </authorList>
    </citation>
    <scope>IDENTIFICATION</scope>
</reference>
<dbReference type="Gene3D" id="2.170.270.10">
    <property type="entry name" value="SET domain"/>
    <property type="match status" value="1"/>
</dbReference>
<dbReference type="InParanoid" id="A0A3Q1FIR3"/>
<dbReference type="GeneTree" id="ENSGT00940000176184"/>
<dbReference type="Proteomes" id="UP000257200">
    <property type="component" value="Unplaced"/>
</dbReference>
<dbReference type="STRING" id="80966.ENSAPOP00000015762"/>
<dbReference type="AlphaFoldDB" id="A0A3Q1FIR3"/>
<protein>
    <recommendedName>
        <fullName evidence="3">SET domain-containing protein</fullName>
    </recommendedName>
</protein>
<evidence type="ECO:0008006" key="3">
    <source>
        <dbReference type="Google" id="ProtNLM"/>
    </source>
</evidence>
<name>A0A3Q1FIR3_9TELE</name>
<dbReference type="InterPro" id="IPR046341">
    <property type="entry name" value="SET_dom_sf"/>
</dbReference>
<dbReference type="SUPFAM" id="SSF82199">
    <property type="entry name" value="SET domain"/>
    <property type="match status" value="1"/>
</dbReference>
<proteinExistence type="predicted"/>
<sequence>MENVAVFDSPGKGRGLKATKEFWAGDVIFSEASISAVVFDRYGGDAQWWVFKYSHREDIWAVE</sequence>
<evidence type="ECO:0000313" key="1">
    <source>
        <dbReference type="Ensembl" id="ENSAPOP00000015762.1"/>
    </source>
</evidence>
<organism evidence="1 2">
    <name type="scientific">Acanthochromis polyacanthus</name>
    <name type="common">spiny chromis</name>
    <dbReference type="NCBI Taxonomy" id="80966"/>
    <lineage>
        <taxon>Eukaryota</taxon>
        <taxon>Metazoa</taxon>
        <taxon>Chordata</taxon>
        <taxon>Craniata</taxon>
        <taxon>Vertebrata</taxon>
        <taxon>Euteleostomi</taxon>
        <taxon>Actinopterygii</taxon>
        <taxon>Neopterygii</taxon>
        <taxon>Teleostei</taxon>
        <taxon>Neoteleostei</taxon>
        <taxon>Acanthomorphata</taxon>
        <taxon>Ovalentaria</taxon>
        <taxon>Pomacentridae</taxon>
        <taxon>Acanthochromis</taxon>
    </lineage>
</organism>
<evidence type="ECO:0000313" key="2">
    <source>
        <dbReference type="Proteomes" id="UP000257200"/>
    </source>
</evidence>